<dbReference type="GO" id="GO:0052621">
    <property type="term" value="F:diguanylate cyclase activity"/>
    <property type="evidence" value="ECO:0007669"/>
    <property type="project" value="UniProtKB-EC"/>
</dbReference>
<comment type="cofactor">
    <cofactor evidence="1">
        <name>Mg(2+)</name>
        <dbReference type="ChEBI" id="CHEBI:18420"/>
    </cofactor>
</comment>
<dbReference type="SUPFAM" id="SSF63829">
    <property type="entry name" value="Calcium-dependent phosphotriesterase"/>
    <property type="match status" value="2"/>
</dbReference>
<dbReference type="EC" id="2.7.7.65" evidence="4"/>
<evidence type="ECO:0000259" key="3">
    <source>
        <dbReference type="PROSITE" id="PS50887"/>
    </source>
</evidence>
<evidence type="ECO:0000313" key="5">
    <source>
        <dbReference type="Proteomes" id="UP001155546"/>
    </source>
</evidence>
<dbReference type="CDD" id="cd01949">
    <property type="entry name" value="GGDEF"/>
    <property type="match status" value="1"/>
</dbReference>
<keyword evidence="2" id="KW-0175">Coiled coil</keyword>
<sequence length="1011" mass="113953">MQIKFDASVVYFKGLFEPFVGRMVYFCILMMSCFPPALVSSAELTLYDVSEPFVVNVGEDGSYPNGFITSIIQDSNRDIWFGTYEGLVRYDSHDFTSYKHDPQDNKTISGNLITHITPDNDGGIWISSYSTGLTYFNINKQILTQYTEQTETQPGLASNIVMATLLDGDTLWVGTAKGLNLIDLKDNSIKFFDYHLDKDAKKGGVTSLAKDAEGKIWLGTTKGLYFVDQANSIIVPVLTPSIKGKSVYRLLYSDQNKLWLGTQKHGIAYLDTHTQQVTWLKSSKSQDMDTAWVMDFTVVNDTEMWVATFGGGIVMVDQQKNKIKGHLNHHKKGKKGLVSNDVSTVFMSEDKQVWIGHWGKYVQKTNLQVTFVRTFDIASFGLFDETVNAITELNNGTLLLGNDQLIAVTIENNALAANSIPSVEHALNQDIITTLSQDSHGNIWVGTRQSGLLQFDEQFALINHFNDKNDFPHQVIRFLIPSSDGGMWIGSNGLSKWDPKQGFIHFNIPANNRLQSESMLEATDGTLWLASFGQLYRVLPQSNKLELVIKNVSDIHPLAGNLISSLVEDKQQNLYFLSNNRLFSLLTSNSNAIEVELAPLYADFSIDGVRNLVIDAAQNIWTDKEFIDLAAKSKTKFYRRDGIDIGTGWNGGKLVSHNANIFFVGSRGLMVIDPKLAVTAPISSKVYITNLALDGNSQRLSNAEVMIKPETSEITFELNAKNFNDSSVMQYQYRLNGMSDEWIPISFKQRYITFRDLPPREYLFSARAKNIDNGAISLETSYAFKVLPHWFETVWFRGCAVLACLGLIFFGHALRVNLVKKQNAELELLVQERTKELEQKNAHIEELANHDPLTSLPNLRLATDRLSEALKRSKRDNNMTAVIYFDLDGFKLINDTYGHNTGDFILQSVADRVTKLIRETDTLCRIGGDEFLLILSGIERRELIEQLCERILNEFTQSVDWEGHQLMIRMSIGVAVYPIHGENGKALIHRADTVMYQVKKTGKFNYKIDDF</sequence>
<evidence type="ECO:0000256" key="1">
    <source>
        <dbReference type="ARBA" id="ARBA00001946"/>
    </source>
</evidence>
<dbReference type="Proteomes" id="UP001155546">
    <property type="component" value="Unassembled WGS sequence"/>
</dbReference>
<dbReference type="InterPro" id="IPR013783">
    <property type="entry name" value="Ig-like_fold"/>
</dbReference>
<evidence type="ECO:0000313" key="4">
    <source>
        <dbReference type="EMBL" id="MCT7942916.1"/>
    </source>
</evidence>
<dbReference type="PANTHER" id="PTHR46663">
    <property type="entry name" value="DIGUANYLATE CYCLASE DGCT-RELATED"/>
    <property type="match status" value="1"/>
</dbReference>
<dbReference type="NCBIfam" id="TIGR00254">
    <property type="entry name" value="GGDEF"/>
    <property type="match status" value="1"/>
</dbReference>
<dbReference type="InterPro" id="IPR000160">
    <property type="entry name" value="GGDEF_dom"/>
</dbReference>
<dbReference type="Gene3D" id="2.60.40.10">
    <property type="entry name" value="Immunoglobulins"/>
    <property type="match status" value="1"/>
</dbReference>
<dbReference type="Gene3D" id="3.30.70.270">
    <property type="match status" value="1"/>
</dbReference>
<dbReference type="Gene3D" id="2.130.10.10">
    <property type="entry name" value="YVTN repeat-like/Quinoprotein amine dehydrogenase"/>
    <property type="match status" value="2"/>
</dbReference>
<dbReference type="PROSITE" id="PS51257">
    <property type="entry name" value="PROKAR_LIPOPROTEIN"/>
    <property type="match status" value="1"/>
</dbReference>
<feature type="domain" description="GGDEF" evidence="3">
    <location>
        <begin position="878"/>
        <end position="1011"/>
    </location>
</feature>
<dbReference type="EMBL" id="JAMTCD010000019">
    <property type="protein sequence ID" value="MCT7942916.1"/>
    <property type="molecule type" value="Genomic_DNA"/>
</dbReference>
<dbReference type="FunFam" id="3.30.70.270:FF:000001">
    <property type="entry name" value="Diguanylate cyclase domain protein"/>
    <property type="match status" value="1"/>
</dbReference>
<dbReference type="InterPro" id="IPR029787">
    <property type="entry name" value="Nucleotide_cyclase"/>
</dbReference>
<organism evidence="4 5">
    <name type="scientific">Shewanella holmiensis</name>
    <dbReference type="NCBI Taxonomy" id="2952222"/>
    <lineage>
        <taxon>Bacteria</taxon>
        <taxon>Pseudomonadati</taxon>
        <taxon>Pseudomonadota</taxon>
        <taxon>Gammaproteobacteria</taxon>
        <taxon>Alteromonadales</taxon>
        <taxon>Shewanellaceae</taxon>
        <taxon>Shewanella</taxon>
    </lineage>
</organism>
<evidence type="ECO:0000256" key="2">
    <source>
        <dbReference type="SAM" id="Coils"/>
    </source>
</evidence>
<comment type="caution">
    <text evidence="4">The sequence shown here is derived from an EMBL/GenBank/DDBJ whole genome shotgun (WGS) entry which is preliminary data.</text>
</comment>
<dbReference type="InterPro" id="IPR052163">
    <property type="entry name" value="DGC-Regulatory_Protein"/>
</dbReference>
<accession>A0A9X3AQQ7</accession>
<keyword evidence="4" id="KW-0548">Nucleotidyltransferase</keyword>
<keyword evidence="5" id="KW-1185">Reference proteome</keyword>
<dbReference type="AlphaFoldDB" id="A0A9X3AQQ7"/>
<dbReference type="PROSITE" id="PS50887">
    <property type="entry name" value="GGDEF"/>
    <property type="match status" value="1"/>
</dbReference>
<dbReference type="InterPro" id="IPR015943">
    <property type="entry name" value="WD40/YVTN_repeat-like_dom_sf"/>
</dbReference>
<dbReference type="PANTHER" id="PTHR46663:SF3">
    <property type="entry name" value="SLL0267 PROTEIN"/>
    <property type="match status" value="1"/>
</dbReference>
<reference evidence="4" key="1">
    <citation type="journal article" date="2023" name="Int. J. Syst. Evol. Microbiol.">
        <title>&lt;i&gt;Shewanella septentrionalis&lt;/i&gt; sp. nov. and &lt;i&gt;Shewanella holmiensis&lt;/i&gt; sp. nov., isolated from Baltic Sea water and sediments.</title>
        <authorList>
            <person name="Martin-Rodriguez A.J."/>
            <person name="Thorell K."/>
            <person name="Joffre E."/>
            <person name="Jensie-Markopoulos S."/>
            <person name="Moore E.R.B."/>
            <person name="Sjoling A."/>
        </authorList>
    </citation>
    <scope>NUCLEOTIDE SEQUENCE</scope>
    <source>
        <strain evidence="4">SP1S2-7</strain>
    </source>
</reference>
<dbReference type="InterPro" id="IPR043128">
    <property type="entry name" value="Rev_trsase/Diguanyl_cyclase"/>
</dbReference>
<name>A0A9X3AQQ7_9GAMM</name>
<dbReference type="RefSeq" id="WP_261299263.1">
    <property type="nucleotide sequence ID" value="NZ_JAMTCD010000019.1"/>
</dbReference>
<feature type="coiled-coil region" evidence="2">
    <location>
        <begin position="819"/>
        <end position="850"/>
    </location>
</feature>
<protein>
    <submittedName>
        <fullName evidence="4">Diguanylate cyclase</fullName>
        <ecNumber evidence="4">2.7.7.65</ecNumber>
    </submittedName>
</protein>
<dbReference type="Pfam" id="PF00990">
    <property type="entry name" value="GGDEF"/>
    <property type="match status" value="1"/>
</dbReference>
<dbReference type="SMART" id="SM00267">
    <property type="entry name" value="GGDEF"/>
    <property type="match status" value="1"/>
</dbReference>
<proteinExistence type="predicted"/>
<dbReference type="Pfam" id="PF07494">
    <property type="entry name" value="Reg_prop"/>
    <property type="match status" value="2"/>
</dbReference>
<dbReference type="InterPro" id="IPR011110">
    <property type="entry name" value="Reg_prop"/>
</dbReference>
<gene>
    <name evidence="4" type="ORF">NE535_14090</name>
</gene>
<keyword evidence="4" id="KW-0808">Transferase</keyword>
<dbReference type="SUPFAM" id="SSF55073">
    <property type="entry name" value="Nucleotide cyclase"/>
    <property type="match status" value="1"/>
</dbReference>